<evidence type="ECO:0000313" key="2">
    <source>
        <dbReference type="Proteomes" id="UP000271974"/>
    </source>
</evidence>
<dbReference type="EMBL" id="RQTK01000199">
    <property type="protein sequence ID" value="RUS84640.1"/>
    <property type="molecule type" value="Genomic_DNA"/>
</dbReference>
<accession>A0A3S1BIT0</accession>
<proteinExistence type="predicted"/>
<dbReference type="Proteomes" id="UP000271974">
    <property type="component" value="Unassembled WGS sequence"/>
</dbReference>
<feature type="non-terminal residue" evidence="1">
    <location>
        <position position="1"/>
    </location>
</feature>
<gene>
    <name evidence="1" type="ORF">EGW08_007612</name>
</gene>
<protein>
    <submittedName>
        <fullName evidence="1">Uncharacterized protein</fullName>
    </submittedName>
</protein>
<reference evidence="1 2" key="1">
    <citation type="submission" date="2019-01" db="EMBL/GenBank/DDBJ databases">
        <title>A draft genome assembly of the solar-powered sea slug Elysia chlorotica.</title>
        <authorList>
            <person name="Cai H."/>
            <person name="Li Q."/>
            <person name="Fang X."/>
            <person name="Li J."/>
            <person name="Curtis N.E."/>
            <person name="Altenburger A."/>
            <person name="Shibata T."/>
            <person name="Feng M."/>
            <person name="Maeda T."/>
            <person name="Schwartz J.A."/>
            <person name="Shigenobu S."/>
            <person name="Lundholm N."/>
            <person name="Nishiyama T."/>
            <person name="Yang H."/>
            <person name="Hasebe M."/>
            <person name="Li S."/>
            <person name="Pierce S.K."/>
            <person name="Wang J."/>
        </authorList>
    </citation>
    <scope>NUCLEOTIDE SEQUENCE [LARGE SCALE GENOMIC DNA]</scope>
    <source>
        <strain evidence="1">EC2010</strain>
        <tissue evidence="1">Whole organism of an adult</tissue>
    </source>
</reference>
<comment type="caution">
    <text evidence="1">The sequence shown here is derived from an EMBL/GenBank/DDBJ whole genome shotgun (WGS) entry which is preliminary data.</text>
</comment>
<evidence type="ECO:0000313" key="1">
    <source>
        <dbReference type="EMBL" id="RUS84640.1"/>
    </source>
</evidence>
<keyword evidence="2" id="KW-1185">Reference proteome</keyword>
<dbReference type="AlphaFoldDB" id="A0A3S1BIT0"/>
<name>A0A3S1BIT0_ELYCH</name>
<organism evidence="1 2">
    <name type="scientific">Elysia chlorotica</name>
    <name type="common">Eastern emerald elysia</name>
    <name type="synonym">Sea slug</name>
    <dbReference type="NCBI Taxonomy" id="188477"/>
    <lineage>
        <taxon>Eukaryota</taxon>
        <taxon>Metazoa</taxon>
        <taxon>Spiralia</taxon>
        <taxon>Lophotrochozoa</taxon>
        <taxon>Mollusca</taxon>
        <taxon>Gastropoda</taxon>
        <taxon>Heterobranchia</taxon>
        <taxon>Euthyneura</taxon>
        <taxon>Panpulmonata</taxon>
        <taxon>Sacoglossa</taxon>
        <taxon>Placobranchoidea</taxon>
        <taxon>Plakobranchidae</taxon>
        <taxon>Elysia</taxon>
    </lineage>
</organism>
<sequence length="142" mass="14742">DVSGDLGEGSLSVLRRGVFSSWCTELDLDTSDISSSSGGEVSNVSEQSLRLVSSKSPRTPAVFEAGVLLTRRPICSSGAMAMDAGQPSRASPTASRGEAIPCWSLPLLFALRGPTLASPLEELSVLKRGPSFLSLAVFPSAS</sequence>